<evidence type="ECO:0000313" key="5">
    <source>
        <dbReference type="Proteomes" id="UP000286681"/>
    </source>
</evidence>
<dbReference type="RefSeq" id="WP_075151919.1">
    <property type="nucleotide sequence ID" value="NZ_CP018820.1"/>
</dbReference>
<dbReference type="STRING" id="93064.BRX40_13240"/>
<dbReference type="OrthoDB" id="10013857at2"/>
<gene>
    <name evidence="2" type="ORF">BRX40_13240</name>
    <name evidence="3" type="ORF">CA257_08020</name>
</gene>
<feature type="transmembrane region" description="Helical" evidence="1">
    <location>
        <begin position="87"/>
        <end position="107"/>
    </location>
</feature>
<keyword evidence="1" id="KW-0812">Transmembrane</keyword>
<dbReference type="EMBL" id="CP018820">
    <property type="protein sequence ID" value="APR53261.1"/>
    <property type="molecule type" value="Genomic_DNA"/>
</dbReference>
<accession>A0A1L6JBE9</accession>
<evidence type="ECO:0000313" key="3">
    <source>
        <dbReference type="EMBL" id="RSV04835.1"/>
    </source>
</evidence>
<sequence>MNFEYAKGAGYAAVSAGPVFVLAFIAGALITDGIPARDLAVLPFALLFIVLFGVPIGAILGTIPIAFGGFVMGWLGRRFPVARRYAAWGGAGAILALPLAALLARSATVEQTAPFAATGAICALIVRYGTRWDDDSV</sequence>
<organism evidence="2 4">
    <name type="scientific">Sphingomonas koreensis</name>
    <dbReference type="NCBI Taxonomy" id="93064"/>
    <lineage>
        <taxon>Bacteria</taxon>
        <taxon>Pseudomonadati</taxon>
        <taxon>Pseudomonadota</taxon>
        <taxon>Alphaproteobacteria</taxon>
        <taxon>Sphingomonadales</taxon>
        <taxon>Sphingomonadaceae</taxon>
        <taxon>Sphingomonas</taxon>
    </lineage>
</organism>
<dbReference type="Proteomes" id="UP000185161">
    <property type="component" value="Chromosome"/>
</dbReference>
<dbReference type="KEGG" id="skr:BRX40_13240"/>
<keyword evidence="1" id="KW-1133">Transmembrane helix</keyword>
<evidence type="ECO:0000313" key="4">
    <source>
        <dbReference type="Proteomes" id="UP000185161"/>
    </source>
</evidence>
<keyword evidence="1" id="KW-0472">Membrane</keyword>
<dbReference type="AlphaFoldDB" id="A0A1L6JBE9"/>
<feature type="transmembrane region" description="Helical" evidence="1">
    <location>
        <begin position="12"/>
        <end position="30"/>
    </location>
</feature>
<reference evidence="3 5" key="3">
    <citation type="submission" date="2018-07" db="EMBL/GenBank/DDBJ databases">
        <title>Genomic and Epidemiologic Investigation of an Indolent Hospital Outbreak.</title>
        <authorList>
            <person name="Johnson R.C."/>
            <person name="Deming C."/>
            <person name="Conlan S."/>
            <person name="Zellmer C.J."/>
            <person name="Michelin A.V."/>
            <person name="Lee-Lin S."/>
            <person name="Thomas P.J."/>
            <person name="Park M."/>
            <person name="Weingarten R.A."/>
            <person name="Less J."/>
            <person name="Dekker J.P."/>
            <person name="Frank K.M."/>
            <person name="Musser K.A."/>
            <person name="Mcquiston J.R."/>
            <person name="Henderson D.K."/>
            <person name="Lau A.F."/>
            <person name="Palmore T.N."/>
            <person name="Segre J.A."/>
        </authorList>
    </citation>
    <scope>NUCLEOTIDE SEQUENCE [LARGE SCALE GENOMIC DNA]</scope>
    <source>
        <strain evidence="3 5">SK-NIH.Env10_0317</strain>
    </source>
</reference>
<protein>
    <submittedName>
        <fullName evidence="2">Uncharacterized protein</fullName>
    </submittedName>
</protein>
<evidence type="ECO:0000313" key="2">
    <source>
        <dbReference type="EMBL" id="APR53261.1"/>
    </source>
</evidence>
<dbReference type="GeneID" id="44133528"/>
<dbReference type="EMBL" id="QQWO01000005">
    <property type="protein sequence ID" value="RSV04835.1"/>
    <property type="molecule type" value="Genomic_DNA"/>
</dbReference>
<feature type="transmembrane region" description="Helical" evidence="1">
    <location>
        <begin position="42"/>
        <end position="75"/>
    </location>
</feature>
<name>A0A1L6JBE9_9SPHN</name>
<proteinExistence type="predicted"/>
<keyword evidence="4" id="KW-1185">Reference proteome</keyword>
<dbReference type="Proteomes" id="UP000286681">
    <property type="component" value="Unassembled WGS sequence"/>
</dbReference>
<reference evidence="4" key="2">
    <citation type="submission" date="2016-12" db="EMBL/GenBank/DDBJ databases">
        <title>Whole genome sequencing of Sphingomonas sp. ABOJV.</title>
        <authorList>
            <person name="Conlan S."/>
            <person name="Thomas P.J."/>
            <person name="Mullikin J."/>
            <person name="Palmore T.N."/>
            <person name="Frank K.M."/>
            <person name="Segre J.A."/>
        </authorList>
    </citation>
    <scope>NUCLEOTIDE SEQUENCE [LARGE SCALE GENOMIC DNA]</scope>
    <source>
        <strain evidence="4">ABOJV</strain>
    </source>
</reference>
<evidence type="ECO:0000256" key="1">
    <source>
        <dbReference type="SAM" id="Phobius"/>
    </source>
</evidence>
<reference evidence="2" key="1">
    <citation type="submission" date="2016-12" db="EMBL/GenBank/DDBJ databases">
        <title>Whole genome sequencing of Sphingomonas koreensis.</title>
        <authorList>
            <person name="Conlan S."/>
            <person name="Thomas P.J."/>
            <person name="Mullikin J."/>
            <person name="Palmore T.N."/>
            <person name="Frank K.M."/>
            <person name="Segre J.A."/>
        </authorList>
    </citation>
    <scope>NUCLEOTIDE SEQUENCE</scope>
    <source>
        <strain evidence="2">ABOJV</strain>
    </source>
</reference>